<dbReference type="Gene3D" id="3.40.50.150">
    <property type="entry name" value="Vaccinia Virus protein VP39"/>
    <property type="match status" value="1"/>
</dbReference>
<dbReference type="RefSeq" id="WP_007708710.1">
    <property type="nucleotide sequence ID" value="NZ_JAWRJJ010000425.1"/>
</dbReference>
<keyword evidence="2 4" id="KW-0808">Transferase</keyword>
<name>A0A413FHX8_9FIRM</name>
<keyword evidence="1 4" id="KW-0489">Methyltransferase</keyword>
<evidence type="ECO:0000313" key="4">
    <source>
        <dbReference type="EMBL" id="RGX30812.1"/>
    </source>
</evidence>
<dbReference type="AlphaFoldDB" id="A0A413FHX8"/>
<gene>
    <name evidence="4" type="ORF">DWV29_06435</name>
</gene>
<accession>A0A413FHX8</accession>
<dbReference type="GO" id="GO:0008168">
    <property type="term" value="F:methyltransferase activity"/>
    <property type="evidence" value="ECO:0007669"/>
    <property type="project" value="UniProtKB-KW"/>
</dbReference>
<dbReference type="PANTHER" id="PTHR43861">
    <property type="entry name" value="TRANS-ACONITATE 2-METHYLTRANSFERASE-RELATED"/>
    <property type="match status" value="1"/>
</dbReference>
<dbReference type="GO" id="GO:0032259">
    <property type="term" value="P:methylation"/>
    <property type="evidence" value="ECO:0007669"/>
    <property type="project" value="UniProtKB-KW"/>
</dbReference>
<dbReference type="Gene3D" id="2.20.130.10">
    <property type="entry name" value="CAC2371-like domains"/>
    <property type="match status" value="1"/>
</dbReference>
<dbReference type="PANTHER" id="PTHR43861:SF1">
    <property type="entry name" value="TRANS-ACONITATE 2-METHYLTRANSFERASE"/>
    <property type="match status" value="1"/>
</dbReference>
<dbReference type="CDD" id="cd02440">
    <property type="entry name" value="AdoMet_MTases"/>
    <property type="match status" value="1"/>
</dbReference>
<protein>
    <submittedName>
        <fullName evidence="4">Class I SAM-dependent methyltransferase</fullName>
    </submittedName>
</protein>
<dbReference type="OrthoDB" id="122388at2"/>
<proteinExistence type="predicted"/>
<evidence type="ECO:0000259" key="3">
    <source>
        <dbReference type="Pfam" id="PF13649"/>
    </source>
</evidence>
<evidence type="ECO:0000256" key="1">
    <source>
        <dbReference type="ARBA" id="ARBA00022603"/>
    </source>
</evidence>
<feature type="domain" description="Methyltransferase" evidence="3">
    <location>
        <begin position="44"/>
        <end position="134"/>
    </location>
</feature>
<dbReference type="SUPFAM" id="SSF53335">
    <property type="entry name" value="S-adenosyl-L-methionine-dependent methyltransferases"/>
    <property type="match status" value="1"/>
</dbReference>
<organism evidence="4 5">
    <name type="scientific">Enterocloster asparagiformis</name>
    <dbReference type="NCBI Taxonomy" id="333367"/>
    <lineage>
        <taxon>Bacteria</taxon>
        <taxon>Bacillati</taxon>
        <taxon>Bacillota</taxon>
        <taxon>Clostridia</taxon>
        <taxon>Lachnospirales</taxon>
        <taxon>Lachnospiraceae</taxon>
        <taxon>Enterocloster</taxon>
    </lineage>
</organism>
<dbReference type="Pfam" id="PF13649">
    <property type="entry name" value="Methyltransf_25"/>
    <property type="match status" value="1"/>
</dbReference>
<evidence type="ECO:0000313" key="5">
    <source>
        <dbReference type="Proteomes" id="UP000283880"/>
    </source>
</evidence>
<dbReference type="InterPro" id="IPR029063">
    <property type="entry name" value="SAM-dependent_MTases_sf"/>
</dbReference>
<sequence length="237" mass="27344">MSANFQNIADYYDAMYVEPKEYEEETEKVIQLIEQYSQSDNTRILDIACGTGEQSLYLAKHYQVTGIDLSKEMLEKAREKVPAAEFLERDMLDFKLNHRYKAAVNLYGSIGFAENLQRMENGIRCVWECLEEGGVLILTPWGTKETVAEEIVADCRERDGLQFCRMETVKRVSGDKVEVEMFHLIGKGLAVQQFHHVQHITLFSEEEYKNALEKAGFIIRARLSEQEFRMGAFVCTK</sequence>
<evidence type="ECO:0000256" key="2">
    <source>
        <dbReference type="ARBA" id="ARBA00022679"/>
    </source>
</evidence>
<comment type="caution">
    <text evidence="4">The sequence shown here is derived from an EMBL/GenBank/DDBJ whole genome shotgun (WGS) entry which is preliminary data.</text>
</comment>
<dbReference type="Proteomes" id="UP000283880">
    <property type="component" value="Unassembled WGS sequence"/>
</dbReference>
<dbReference type="InterPro" id="IPR041698">
    <property type="entry name" value="Methyltransf_25"/>
</dbReference>
<reference evidence="4 5" key="1">
    <citation type="submission" date="2018-08" db="EMBL/GenBank/DDBJ databases">
        <title>A genome reference for cultivated species of the human gut microbiota.</title>
        <authorList>
            <person name="Zou Y."/>
            <person name="Xue W."/>
            <person name="Luo G."/>
        </authorList>
    </citation>
    <scope>NUCLEOTIDE SEQUENCE [LARGE SCALE GENOMIC DNA]</scope>
    <source>
        <strain evidence="4 5">AF04-15</strain>
    </source>
</reference>
<dbReference type="EMBL" id="QSBM01000004">
    <property type="protein sequence ID" value="RGX30812.1"/>
    <property type="molecule type" value="Genomic_DNA"/>
</dbReference>